<evidence type="ECO:0000313" key="3">
    <source>
        <dbReference type="Proteomes" id="UP000199373"/>
    </source>
</evidence>
<reference evidence="2 3" key="1">
    <citation type="submission" date="2016-10" db="EMBL/GenBank/DDBJ databases">
        <authorList>
            <person name="de Groot N.N."/>
        </authorList>
    </citation>
    <scope>NUCLEOTIDE SEQUENCE [LARGE SCALE GENOMIC DNA]</scope>
    <source>
        <strain evidence="2 3">TC2-24</strain>
    </source>
</reference>
<organism evidence="2 3">
    <name type="scientific">Prevotella aff. ruminicola Tc2-24</name>
    <dbReference type="NCBI Taxonomy" id="81582"/>
    <lineage>
        <taxon>Bacteria</taxon>
        <taxon>Pseudomonadati</taxon>
        <taxon>Bacteroidota</taxon>
        <taxon>Bacteroidia</taxon>
        <taxon>Bacteroidales</taxon>
        <taxon>Prevotellaceae</taxon>
        <taxon>Prevotella</taxon>
    </lineage>
</organism>
<gene>
    <name evidence="2" type="ORF">SAMN04487850_1820</name>
</gene>
<name>A0A1I0PJY2_9BACT</name>
<feature type="transmembrane region" description="Helical" evidence="1">
    <location>
        <begin position="153"/>
        <end position="174"/>
    </location>
</feature>
<keyword evidence="1" id="KW-1133">Transmembrane helix</keyword>
<evidence type="ECO:0000313" key="2">
    <source>
        <dbReference type="EMBL" id="SEW14679.1"/>
    </source>
</evidence>
<feature type="transmembrane region" description="Helical" evidence="1">
    <location>
        <begin position="207"/>
        <end position="225"/>
    </location>
</feature>
<dbReference type="EMBL" id="FOIQ01000004">
    <property type="protein sequence ID" value="SEW14679.1"/>
    <property type="molecule type" value="Genomic_DNA"/>
</dbReference>
<feature type="transmembrane region" description="Helical" evidence="1">
    <location>
        <begin position="286"/>
        <end position="307"/>
    </location>
</feature>
<accession>A0A1I0PJY2</accession>
<feature type="transmembrane region" description="Helical" evidence="1">
    <location>
        <begin position="237"/>
        <end position="255"/>
    </location>
</feature>
<feature type="transmembrane region" description="Helical" evidence="1">
    <location>
        <begin position="113"/>
        <end position="141"/>
    </location>
</feature>
<protein>
    <submittedName>
        <fullName evidence="2">Uncharacterized protein</fullName>
    </submittedName>
</protein>
<keyword evidence="1" id="KW-0812">Transmembrane</keyword>
<feature type="transmembrane region" description="Helical" evidence="1">
    <location>
        <begin position="38"/>
        <end position="60"/>
    </location>
</feature>
<sequence length="308" mass="34778">MKRLQNQIAGSRYTLPVTMIYGALVWLLAGLIQHQWWLQFALFNVAALLMLEFTNINVLIRIYSRSVSSAFVMLSCAAVFLFPSTAGAAIQLILIASLITLFRCYQDKVSTGWTFYAFLCLGLASVIDIHVVYLLPAYWIIMAWHLYSMSWRTFLASILGLIAPYWFMLAWLFFLGEEGWPLAGAHFAALGDVMFPIDYTVLSLPRILFFVLMVGLGITGTVHFVRTSSRDKIRTRQLYYSFILLGTVAILLLALQPQLYDLMIRVLLITTSPLIGHFVALTSTKVTNIAFLTIVAVVLALTVYCLWM</sequence>
<feature type="transmembrane region" description="Helical" evidence="1">
    <location>
        <begin position="12"/>
        <end position="32"/>
    </location>
</feature>
<evidence type="ECO:0000256" key="1">
    <source>
        <dbReference type="SAM" id="Phobius"/>
    </source>
</evidence>
<dbReference type="RefSeq" id="WP_091916031.1">
    <property type="nucleotide sequence ID" value="NZ_FOIQ01000004.1"/>
</dbReference>
<keyword evidence="1" id="KW-0472">Membrane</keyword>
<keyword evidence="3" id="KW-1185">Reference proteome</keyword>
<feature type="transmembrane region" description="Helical" evidence="1">
    <location>
        <begin position="262"/>
        <end position="280"/>
    </location>
</feature>
<proteinExistence type="predicted"/>
<feature type="transmembrane region" description="Helical" evidence="1">
    <location>
        <begin position="72"/>
        <end position="101"/>
    </location>
</feature>
<dbReference type="Proteomes" id="UP000199373">
    <property type="component" value="Unassembled WGS sequence"/>
</dbReference>
<dbReference type="AlphaFoldDB" id="A0A1I0PJY2"/>